<reference evidence="1" key="1">
    <citation type="submission" date="2023-04" db="EMBL/GenBank/DDBJ databases">
        <title>A chromosome-level genome assembly of the parasitoid wasp Eretmocerus hayati.</title>
        <authorList>
            <person name="Zhong Y."/>
            <person name="Liu S."/>
            <person name="Liu Y."/>
        </authorList>
    </citation>
    <scope>NUCLEOTIDE SEQUENCE</scope>
    <source>
        <strain evidence="1">ZJU_SS_LIU_2023</strain>
    </source>
</reference>
<keyword evidence="2" id="KW-1185">Reference proteome</keyword>
<accession>A0ACC2PTP7</accession>
<evidence type="ECO:0000313" key="2">
    <source>
        <dbReference type="Proteomes" id="UP001239111"/>
    </source>
</evidence>
<dbReference type="EMBL" id="CM056741">
    <property type="protein sequence ID" value="KAJ8686684.1"/>
    <property type="molecule type" value="Genomic_DNA"/>
</dbReference>
<gene>
    <name evidence="1" type="ORF">QAD02_022478</name>
</gene>
<organism evidence="1 2">
    <name type="scientific">Eretmocerus hayati</name>
    <dbReference type="NCBI Taxonomy" id="131215"/>
    <lineage>
        <taxon>Eukaryota</taxon>
        <taxon>Metazoa</taxon>
        <taxon>Ecdysozoa</taxon>
        <taxon>Arthropoda</taxon>
        <taxon>Hexapoda</taxon>
        <taxon>Insecta</taxon>
        <taxon>Pterygota</taxon>
        <taxon>Neoptera</taxon>
        <taxon>Endopterygota</taxon>
        <taxon>Hymenoptera</taxon>
        <taxon>Apocrita</taxon>
        <taxon>Proctotrupomorpha</taxon>
        <taxon>Chalcidoidea</taxon>
        <taxon>Aphelinidae</taxon>
        <taxon>Aphelininae</taxon>
        <taxon>Eretmocerus</taxon>
    </lineage>
</organism>
<dbReference type="Proteomes" id="UP001239111">
    <property type="component" value="Chromosome 1"/>
</dbReference>
<proteinExistence type="predicted"/>
<evidence type="ECO:0000313" key="1">
    <source>
        <dbReference type="EMBL" id="KAJ8686684.1"/>
    </source>
</evidence>
<comment type="caution">
    <text evidence="1">The sequence shown here is derived from an EMBL/GenBank/DDBJ whole genome shotgun (WGS) entry which is preliminary data.</text>
</comment>
<protein>
    <submittedName>
        <fullName evidence="1">Uncharacterized protein</fullName>
    </submittedName>
</protein>
<sequence length="946" mass="107346">MDIFDKELFTVKLVFVESQRFFGLEKKQTWDQSWGQDAKISKFCKFSLNKIKPRSRRSGESGYHREHQIGGRYRGIGATASDGELAQAEGRRHQDGSPNGEKPCLLHEGLHVDQLARYRRRRVEQRPPDHLGLPKRRGRARVRQDKGDITDPDEKRQQEEDEDEDEEERDRLITEYRLAYRASSDDLFLLAAGDSSARLKRGTEDGKALPVVERAIRPNENSTTASDPQSSRNAPPDVDNSKETRGKWKSADDLSPYKTQNEIDFSKIMSMGVDELRRPAPYRRPTTLRVEGELSCARERDLFVPFIQGMYRPELRRRGTSLRVPEAVFGGHTEKSEQFVAWPLDCLLDCRPEPIRLPTNLKLEGELHITTECREKYVPFIGAKRPELLKRRGELAAIGEPGLRRGLFNGSDDSLLRHRYRQREQEHLDHECFRSASTDRSSTLRIQPEFKLTVGEPTPEKDDMVDFLCNPQGDEENDDDMLDLHDALGETLEDLKGPPLEIPEYRAAFKDFPRERPKLMKPEDEIGRADGSKVPSPSPARFKTKIDQDPEYKSIHLEPSYRDRLPFPRPLPANSFFRSTSGRNSLMSNPISSNGDVTQRKDSRPLQMPTSEIRAQYVDYGKTPRAESLRIPTTLRLEGSIDMEPEYRNAYCSANREQQNQQQNTTTTLTVPGVTSVPNRRERSSSTSMRRRSGSGSGNYWLENNNAEHFGTVNASGDQDAFQVLHTRVHEDSVVGKPPPGTRRNSSKSFLHPRGSLQPEPMTVATSGATAGGVNLDRSPSSLLQPQQQVQEPNLMVRRGSISTSTELQRQRSPSPSITGCVSAQHLQSQSLQARRRRSPVQLGSIVHPSHDRSPSPRLQQSLERPYSPSFARDTSASEVRQAFVVLDNRENEEDVGPRRRKTDNNFNPRDSLASIRGSNGITFKPKNKTPPNWMPPWYDSSTSTI</sequence>
<name>A0ACC2PTP7_9HYME</name>